<keyword evidence="3" id="KW-0963">Cytoplasm</keyword>
<dbReference type="PANTHER" id="PTHR10772:SF63">
    <property type="entry name" value="20 KDA CHAPERONIN, CHLOROPLASTIC"/>
    <property type="match status" value="1"/>
</dbReference>
<protein>
    <recommendedName>
        <fullName evidence="3">Co-chaperonin GroES</fullName>
    </recommendedName>
    <alternativeName>
        <fullName evidence="3">10 kDa chaperonin</fullName>
    </alternativeName>
    <alternativeName>
        <fullName evidence="3">Chaperonin-10</fullName>
        <shortName evidence="3">Cpn10</shortName>
    </alternativeName>
</protein>
<sequence length="115" mass="12901">MVYHFLIYLLIISFMSKSKIIPASGYLLVKPQKQEKTTSSGIVLPDSHEDKPQQGEVLAVGDTMLTDYGTKRESPCKIGDTVIYREWGGKEYKENNIDLLLLKFDDVMATISAKG</sequence>
<comment type="subunit">
    <text evidence="3">Heptamer of 7 subunits arranged in a ring. Interacts with the chaperonin GroEL.</text>
</comment>
<dbReference type="FunFam" id="2.30.33.40:FF:000001">
    <property type="entry name" value="10 kDa chaperonin"/>
    <property type="match status" value="1"/>
</dbReference>
<dbReference type="GO" id="GO:0005524">
    <property type="term" value="F:ATP binding"/>
    <property type="evidence" value="ECO:0007669"/>
    <property type="project" value="InterPro"/>
</dbReference>
<dbReference type="CDD" id="cd00320">
    <property type="entry name" value="cpn10"/>
    <property type="match status" value="1"/>
</dbReference>
<dbReference type="GO" id="GO:0005737">
    <property type="term" value="C:cytoplasm"/>
    <property type="evidence" value="ECO:0007669"/>
    <property type="project" value="UniProtKB-SubCell"/>
</dbReference>
<comment type="similarity">
    <text evidence="1 3 4">Belongs to the GroES chaperonin family.</text>
</comment>
<accession>A0A2M7AR15</accession>
<dbReference type="Pfam" id="PF00166">
    <property type="entry name" value="Cpn10"/>
    <property type="match status" value="1"/>
</dbReference>
<evidence type="ECO:0000256" key="4">
    <source>
        <dbReference type="RuleBase" id="RU000535"/>
    </source>
</evidence>
<evidence type="ECO:0000256" key="1">
    <source>
        <dbReference type="ARBA" id="ARBA00006975"/>
    </source>
</evidence>
<dbReference type="EMBL" id="PEWA01000062">
    <property type="protein sequence ID" value="PIU72948.1"/>
    <property type="molecule type" value="Genomic_DNA"/>
</dbReference>
<keyword evidence="2 3" id="KW-0143">Chaperone</keyword>
<dbReference type="PANTHER" id="PTHR10772">
    <property type="entry name" value="10 KDA HEAT SHOCK PROTEIN"/>
    <property type="match status" value="1"/>
</dbReference>
<proteinExistence type="inferred from homology"/>
<dbReference type="Proteomes" id="UP000231407">
    <property type="component" value="Unassembled WGS sequence"/>
</dbReference>
<dbReference type="GO" id="GO:0051087">
    <property type="term" value="F:protein-folding chaperone binding"/>
    <property type="evidence" value="ECO:0007669"/>
    <property type="project" value="TreeGrafter"/>
</dbReference>
<evidence type="ECO:0000256" key="2">
    <source>
        <dbReference type="ARBA" id="ARBA00023186"/>
    </source>
</evidence>
<evidence type="ECO:0000313" key="6">
    <source>
        <dbReference type="Proteomes" id="UP000231407"/>
    </source>
</evidence>
<comment type="caution">
    <text evidence="5">The sequence shown here is derived from an EMBL/GenBank/DDBJ whole genome shotgun (WGS) entry which is preliminary data.</text>
</comment>
<gene>
    <name evidence="3" type="primary">groES</name>
    <name evidence="3" type="synonym">groS</name>
    <name evidence="5" type="ORF">COS78_04310</name>
</gene>
<dbReference type="Gene3D" id="2.30.33.40">
    <property type="entry name" value="GroES chaperonin"/>
    <property type="match status" value="1"/>
</dbReference>
<dbReference type="SMART" id="SM00883">
    <property type="entry name" value="Cpn10"/>
    <property type="match status" value="1"/>
</dbReference>
<dbReference type="GO" id="GO:0044183">
    <property type="term" value="F:protein folding chaperone"/>
    <property type="evidence" value="ECO:0007669"/>
    <property type="project" value="InterPro"/>
</dbReference>
<dbReference type="HAMAP" id="MF_00580">
    <property type="entry name" value="CH10"/>
    <property type="match status" value="1"/>
</dbReference>
<reference evidence="6" key="1">
    <citation type="submission" date="2017-09" db="EMBL/GenBank/DDBJ databases">
        <title>Depth-based differentiation of microbial function through sediment-hosted aquifers and enrichment of novel symbionts in the deep terrestrial subsurface.</title>
        <authorList>
            <person name="Probst A.J."/>
            <person name="Ladd B."/>
            <person name="Jarett J.K."/>
            <person name="Geller-Mcgrath D.E."/>
            <person name="Sieber C.M.K."/>
            <person name="Emerson J.B."/>
            <person name="Anantharaman K."/>
            <person name="Thomas B.C."/>
            <person name="Malmstrom R."/>
            <person name="Stieglmeier M."/>
            <person name="Klingl A."/>
            <person name="Woyke T."/>
            <person name="Ryan C.M."/>
            <person name="Banfield J.F."/>
        </authorList>
    </citation>
    <scope>NUCLEOTIDE SEQUENCE [LARGE SCALE GENOMIC DNA]</scope>
</reference>
<dbReference type="PRINTS" id="PR00297">
    <property type="entry name" value="CHAPERONIN10"/>
</dbReference>
<dbReference type="GO" id="GO:0046872">
    <property type="term" value="F:metal ion binding"/>
    <property type="evidence" value="ECO:0007669"/>
    <property type="project" value="TreeGrafter"/>
</dbReference>
<comment type="function">
    <text evidence="3 4">Together with the chaperonin GroEL, plays an essential role in assisting protein folding. The GroEL-GroES system forms a nano-cage that allows encapsulation of the non-native substrate proteins and provides a physical environment optimized to promote and accelerate protein folding. GroES binds to the apical surface of the GroEL ring, thereby capping the opening of the GroEL channel.</text>
</comment>
<comment type="subcellular location">
    <subcellularLocation>
        <location evidence="3">Cytoplasm</location>
    </subcellularLocation>
</comment>
<name>A0A2M7AR15_9BACT</name>
<evidence type="ECO:0000313" key="5">
    <source>
        <dbReference type="EMBL" id="PIU72948.1"/>
    </source>
</evidence>
<dbReference type="GO" id="GO:0051082">
    <property type="term" value="F:unfolded protein binding"/>
    <property type="evidence" value="ECO:0007669"/>
    <property type="project" value="TreeGrafter"/>
</dbReference>
<evidence type="ECO:0000256" key="3">
    <source>
        <dbReference type="HAMAP-Rule" id="MF_00580"/>
    </source>
</evidence>
<dbReference type="InterPro" id="IPR020818">
    <property type="entry name" value="Chaperonin_GroES"/>
</dbReference>
<dbReference type="InterPro" id="IPR037124">
    <property type="entry name" value="Chaperonin_GroES_sf"/>
</dbReference>
<dbReference type="AlphaFoldDB" id="A0A2M7AR15"/>
<dbReference type="InterPro" id="IPR011032">
    <property type="entry name" value="GroES-like_sf"/>
</dbReference>
<dbReference type="SUPFAM" id="SSF50129">
    <property type="entry name" value="GroES-like"/>
    <property type="match status" value="1"/>
</dbReference>
<organism evidence="5 6">
    <name type="scientific">Candidatus Shapirobacteria bacterium CG06_land_8_20_14_3_00_40_12</name>
    <dbReference type="NCBI Taxonomy" id="1974881"/>
    <lineage>
        <taxon>Bacteria</taxon>
        <taxon>Candidatus Shapironibacteriota</taxon>
    </lineage>
</organism>